<dbReference type="PROSITE" id="PS51371">
    <property type="entry name" value="CBS"/>
    <property type="match status" value="1"/>
</dbReference>
<keyword evidence="14" id="KW-0614">Plasmid</keyword>
<evidence type="ECO:0000256" key="8">
    <source>
        <dbReference type="ARBA" id="ARBA00023136"/>
    </source>
</evidence>
<evidence type="ECO:0000259" key="12">
    <source>
        <dbReference type="PROSITE" id="PS51371"/>
    </source>
</evidence>
<evidence type="ECO:0000256" key="4">
    <source>
        <dbReference type="ARBA" id="ARBA00022692"/>
    </source>
</evidence>
<proteinExistence type="inferred from homology"/>
<sequence>MLGLIILQLVLIALNAVFASAELAVLSINETKLERMADGGDKRAGRLYKLTREPARFLATIQVAITLSGFLGSAFAADNFSDPLVDWLLGLGVNIPRATLDSIAVVVITLILSYFTLVFGELVPKRIALKRAEALGLRISGLVNGISVVFRPIVWLLSVSTNSILRLLGIDPNEVEESVNEEEILLMVDAGSEKGAIDEEEKTFIRNIFAFDDLTAEEIAVHRTDVAILWLEDPMEEWARVIHDSRYTLYPVCRDSTDNIIGILNAKDYFRLDDKSRENVMQRAVKPPFFVPETIKADVLFRKMKKTRNAMAVVLDEHGGLEGIITLNDLVQRLVGDLGEDTAEEGAAEPHVERLDENTWAIVGNVELHDIEQALDVEIGREEVDTFTGLVFGELDMIPHDGEQSIELDFKGLHIHIKEVKEHQISYATVTKLSVPDDRAEKAQ</sequence>
<dbReference type="InterPro" id="IPR044751">
    <property type="entry name" value="Ion_transp-like_CBS"/>
</dbReference>
<evidence type="ECO:0000256" key="11">
    <source>
        <dbReference type="SAM" id="Phobius"/>
    </source>
</evidence>
<evidence type="ECO:0000256" key="5">
    <source>
        <dbReference type="ARBA" id="ARBA00022737"/>
    </source>
</evidence>
<evidence type="ECO:0000256" key="3">
    <source>
        <dbReference type="ARBA" id="ARBA00022475"/>
    </source>
</evidence>
<dbReference type="AlphaFoldDB" id="A0A810Q0A6"/>
<dbReference type="InterPro" id="IPR002550">
    <property type="entry name" value="CNNM"/>
</dbReference>
<dbReference type="KEGG" id="vfa:MM35RIKEN_15380"/>
<evidence type="ECO:0000256" key="2">
    <source>
        <dbReference type="ARBA" id="ARBA00006337"/>
    </source>
</evidence>
<dbReference type="PROSITE" id="PS51846">
    <property type="entry name" value="CNNM"/>
    <property type="match status" value="1"/>
</dbReference>
<dbReference type="InterPro" id="IPR016169">
    <property type="entry name" value="FAD-bd_PCMH_sub2"/>
</dbReference>
<feature type="transmembrane region" description="Helical" evidence="11">
    <location>
        <begin position="103"/>
        <end position="123"/>
    </location>
</feature>
<keyword evidence="3" id="KW-1003">Cell membrane</keyword>
<dbReference type="GO" id="GO:0050660">
    <property type="term" value="F:flavin adenine dinucleotide binding"/>
    <property type="evidence" value="ECO:0007669"/>
    <property type="project" value="InterPro"/>
</dbReference>
<evidence type="ECO:0000313" key="14">
    <source>
        <dbReference type="EMBL" id="BCK79346.1"/>
    </source>
</evidence>
<protein>
    <submittedName>
        <fullName evidence="14">Hemolysin</fullName>
    </submittedName>
</protein>
<dbReference type="RefSeq" id="WP_212820848.1">
    <property type="nucleotide sequence ID" value="NZ_AP023416.1"/>
</dbReference>
<dbReference type="SMART" id="SM01091">
    <property type="entry name" value="CorC_HlyC"/>
    <property type="match status" value="1"/>
</dbReference>
<accession>A0A810Q0A6</accession>
<evidence type="ECO:0000256" key="10">
    <source>
        <dbReference type="PROSITE-ProRule" id="PRU01193"/>
    </source>
</evidence>
<feature type="transmembrane region" description="Helical" evidence="11">
    <location>
        <begin position="57"/>
        <end position="77"/>
    </location>
</feature>
<evidence type="ECO:0000259" key="13">
    <source>
        <dbReference type="PROSITE" id="PS51846"/>
    </source>
</evidence>
<name>A0A810Q0A6_9FIRM</name>
<dbReference type="InterPro" id="IPR036318">
    <property type="entry name" value="FAD-bd_PCMH-like_sf"/>
</dbReference>
<keyword evidence="4 10" id="KW-0812">Transmembrane</keyword>
<evidence type="ECO:0000256" key="1">
    <source>
        <dbReference type="ARBA" id="ARBA00004651"/>
    </source>
</evidence>
<keyword evidence="8 10" id="KW-0472">Membrane</keyword>
<evidence type="ECO:0000256" key="6">
    <source>
        <dbReference type="ARBA" id="ARBA00022989"/>
    </source>
</evidence>
<keyword evidence="6 10" id="KW-1133">Transmembrane helix</keyword>
<dbReference type="InterPro" id="IPR005170">
    <property type="entry name" value="Transptr-assoc_dom"/>
</dbReference>
<dbReference type="GO" id="GO:0005886">
    <property type="term" value="C:plasma membrane"/>
    <property type="evidence" value="ECO:0007669"/>
    <property type="project" value="UniProtKB-SubCell"/>
</dbReference>
<keyword evidence="7 9" id="KW-0129">CBS domain</keyword>
<feature type="domain" description="CBS" evidence="12">
    <location>
        <begin position="281"/>
        <end position="342"/>
    </location>
</feature>
<evidence type="ECO:0000256" key="7">
    <source>
        <dbReference type="ARBA" id="ARBA00023122"/>
    </source>
</evidence>
<dbReference type="EMBL" id="AP023416">
    <property type="protein sequence ID" value="BCK79346.1"/>
    <property type="molecule type" value="Genomic_DNA"/>
</dbReference>
<comment type="similarity">
    <text evidence="2">Belongs to the UPF0053 family.</text>
</comment>
<dbReference type="Proteomes" id="UP000681343">
    <property type="component" value="Plasmid pMM35_01"/>
</dbReference>
<evidence type="ECO:0000313" key="15">
    <source>
        <dbReference type="Proteomes" id="UP000681343"/>
    </source>
</evidence>
<feature type="transmembrane region" description="Helical" evidence="11">
    <location>
        <begin position="6"/>
        <end position="26"/>
    </location>
</feature>
<dbReference type="Pfam" id="PF03471">
    <property type="entry name" value="CorC_HlyC"/>
    <property type="match status" value="1"/>
</dbReference>
<feature type="domain" description="CNNM transmembrane" evidence="13">
    <location>
        <begin position="1"/>
        <end position="201"/>
    </location>
</feature>
<gene>
    <name evidence="14" type="ORF">MM35RIKEN_15380</name>
</gene>
<dbReference type="Pfam" id="PF00571">
    <property type="entry name" value="CBS"/>
    <property type="match status" value="2"/>
</dbReference>
<dbReference type="Gene3D" id="3.30.465.10">
    <property type="match status" value="1"/>
</dbReference>
<comment type="subcellular location">
    <subcellularLocation>
        <location evidence="1">Cell membrane</location>
        <topology evidence="1">Multi-pass membrane protein</topology>
    </subcellularLocation>
</comment>
<evidence type="ECO:0000256" key="9">
    <source>
        <dbReference type="PROSITE-ProRule" id="PRU00703"/>
    </source>
</evidence>
<geneLocation type="plasmid" evidence="14 15">
    <name>pMM35_01</name>
</geneLocation>
<feature type="transmembrane region" description="Helical" evidence="11">
    <location>
        <begin position="135"/>
        <end position="157"/>
    </location>
</feature>
<dbReference type="Gene3D" id="3.10.580.10">
    <property type="entry name" value="CBS-domain"/>
    <property type="match status" value="1"/>
</dbReference>
<dbReference type="Pfam" id="PF01595">
    <property type="entry name" value="CNNM"/>
    <property type="match status" value="1"/>
</dbReference>
<dbReference type="InterPro" id="IPR046342">
    <property type="entry name" value="CBS_dom_sf"/>
</dbReference>
<dbReference type="CDD" id="cd04590">
    <property type="entry name" value="CBS_pair_CorC_HlyC_assoc"/>
    <property type="match status" value="1"/>
</dbReference>
<dbReference type="SUPFAM" id="SSF54631">
    <property type="entry name" value="CBS-domain pair"/>
    <property type="match status" value="1"/>
</dbReference>
<dbReference type="SUPFAM" id="SSF56176">
    <property type="entry name" value="FAD-binding/transporter-associated domain-like"/>
    <property type="match status" value="1"/>
</dbReference>
<reference evidence="14" key="1">
    <citation type="submission" date="2020-09" db="EMBL/GenBank/DDBJ databases">
        <title>New species isolated from human feces.</title>
        <authorList>
            <person name="Kitahara M."/>
            <person name="Shigeno Y."/>
            <person name="Shime M."/>
            <person name="Matsumoto Y."/>
            <person name="Nakamura S."/>
            <person name="Motooka D."/>
            <person name="Fukuoka S."/>
            <person name="Nishikawa H."/>
            <person name="Benno Y."/>
        </authorList>
    </citation>
    <scope>NUCLEOTIDE SEQUENCE</scope>
    <source>
        <strain evidence="14">MM35</strain>
        <plasmid evidence="14">pMM35_01</plasmid>
    </source>
</reference>
<dbReference type="PANTHER" id="PTHR43099">
    <property type="entry name" value="UPF0053 PROTEIN YRKA"/>
    <property type="match status" value="1"/>
</dbReference>
<organism evidence="14 15">
    <name type="scientific">Vescimonas fastidiosa</name>
    <dbReference type="NCBI Taxonomy" id="2714353"/>
    <lineage>
        <taxon>Bacteria</taxon>
        <taxon>Bacillati</taxon>
        <taxon>Bacillota</taxon>
        <taxon>Clostridia</taxon>
        <taxon>Eubacteriales</taxon>
        <taxon>Oscillospiraceae</taxon>
        <taxon>Vescimonas</taxon>
    </lineage>
</organism>
<dbReference type="InterPro" id="IPR000644">
    <property type="entry name" value="CBS_dom"/>
</dbReference>
<keyword evidence="15" id="KW-1185">Reference proteome</keyword>
<dbReference type="PANTHER" id="PTHR43099:SF5">
    <property type="entry name" value="HLYC_CORC FAMILY TRANSPORTER"/>
    <property type="match status" value="1"/>
</dbReference>
<dbReference type="InterPro" id="IPR051676">
    <property type="entry name" value="UPF0053_domain"/>
</dbReference>
<keyword evidence="5" id="KW-0677">Repeat</keyword>